<sequence length="204" mass="22531">MTAKKPPPGVLCLEGEWTPSIGARLSIEPALRLLEFNSIVRVAHRDVATRAELEYYLDKWLGKGNGTAGYDLCYFGFHGSCETILLGQDEMSLDQLAELLAGRCVGKVLYFAACKVLAAPGEHLKSFCKKTGAKAIVGYTRDVDWFEAAALELLLITQLVRSVSMKPAYTKIKKKYPDLARRLGFRMAHSTWASDRSVAKSAIE</sequence>
<protein>
    <recommendedName>
        <fullName evidence="3">CHAT domain-containing protein</fullName>
    </recommendedName>
</protein>
<organism evidence="1 2">
    <name type="scientific">Rhodococcus ruber</name>
    <dbReference type="NCBI Taxonomy" id="1830"/>
    <lineage>
        <taxon>Bacteria</taxon>
        <taxon>Bacillati</taxon>
        <taxon>Actinomycetota</taxon>
        <taxon>Actinomycetes</taxon>
        <taxon>Mycobacteriales</taxon>
        <taxon>Nocardiaceae</taxon>
        <taxon>Rhodococcus</taxon>
    </lineage>
</organism>
<dbReference type="Proteomes" id="UP000042997">
    <property type="component" value="Unassembled WGS sequence"/>
</dbReference>
<evidence type="ECO:0000313" key="1">
    <source>
        <dbReference type="EMBL" id="CDZ88160.1"/>
    </source>
</evidence>
<evidence type="ECO:0008006" key="3">
    <source>
        <dbReference type="Google" id="ProtNLM"/>
    </source>
</evidence>
<name>A0A098BIU2_9NOCA</name>
<dbReference type="RefSeq" id="WP_230831822.1">
    <property type="nucleotide sequence ID" value="NZ_JAJNCM010000035.1"/>
</dbReference>
<proteinExistence type="predicted"/>
<dbReference type="EMBL" id="CCSD01000049">
    <property type="protein sequence ID" value="CDZ88160.1"/>
    <property type="molecule type" value="Genomic_DNA"/>
</dbReference>
<dbReference type="InterPro" id="IPR046584">
    <property type="entry name" value="DUF6642"/>
</dbReference>
<evidence type="ECO:0000313" key="2">
    <source>
        <dbReference type="Proteomes" id="UP000042997"/>
    </source>
</evidence>
<dbReference type="AlphaFoldDB" id="A0A098BIU2"/>
<gene>
    <name evidence="1" type="ORF">RHRU231_390077</name>
</gene>
<dbReference type="Pfam" id="PF20347">
    <property type="entry name" value="DUF6642"/>
    <property type="match status" value="1"/>
</dbReference>
<reference evidence="1 2" key="1">
    <citation type="journal article" date="2014" name="Genome Announc.">
        <title>Draft Genome Sequence of Propane- and Butane-Oxidizing Actinobacterium Rhodococcus ruber IEGM 231.</title>
        <authorList>
            <person name="Ivshina I.B."/>
            <person name="Kuyukina M.S."/>
            <person name="Krivoruchko A.V."/>
            <person name="Barbe V."/>
            <person name="Fischer C."/>
        </authorList>
    </citation>
    <scope>NUCLEOTIDE SEQUENCE [LARGE SCALE GENOMIC DNA]</scope>
</reference>
<accession>A0A098BIU2</accession>